<gene>
    <name evidence="1" type="ORF">SAMN05428963_10348</name>
</gene>
<keyword evidence="2" id="KW-1185">Reference proteome</keyword>
<sequence>MTGLDGLATLRRMVALDPQSRVIVLSSHPIIAPSEDRPDFMAMAIKLGATAVLPWRFGEADLLETLALARHEAPIPPRIASVDAAGLATLPPDGSLALA</sequence>
<reference evidence="1 2" key="1">
    <citation type="submission" date="2017-02" db="EMBL/GenBank/DDBJ databases">
        <authorList>
            <person name="Peterson S.W."/>
        </authorList>
    </citation>
    <scope>NUCLEOTIDE SEQUENCE [LARGE SCALE GENOMIC DNA]</scope>
    <source>
        <strain evidence="1 2">USBA 369</strain>
    </source>
</reference>
<dbReference type="SUPFAM" id="SSF52172">
    <property type="entry name" value="CheY-like"/>
    <property type="match status" value="1"/>
</dbReference>
<dbReference type="EMBL" id="FUXL01000003">
    <property type="protein sequence ID" value="SJZ79173.1"/>
    <property type="molecule type" value="Genomic_DNA"/>
</dbReference>
<dbReference type="AlphaFoldDB" id="A0A1T4NJ67"/>
<dbReference type="InterPro" id="IPR011006">
    <property type="entry name" value="CheY-like_superfamily"/>
</dbReference>
<evidence type="ECO:0008006" key="3">
    <source>
        <dbReference type="Google" id="ProtNLM"/>
    </source>
</evidence>
<protein>
    <recommendedName>
        <fullName evidence="3">Response regulatory domain-containing protein</fullName>
    </recommendedName>
</protein>
<proteinExistence type="predicted"/>
<organism evidence="1 2">
    <name type="scientific">Consotaella salsifontis</name>
    <dbReference type="NCBI Taxonomy" id="1365950"/>
    <lineage>
        <taxon>Bacteria</taxon>
        <taxon>Pseudomonadati</taxon>
        <taxon>Pseudomonadota</taxon>
        <taxon>Alphaproteobacteria</taxon>
        <taxon>Hyphomicrobiales</taxon>
        <taxon>Aurantimonadaceae</taxon>
        <taxon>Consotaella</taxon>
    </lineage>
</organism>
<accession>A0A1T4NJ67</accession>
<dbReference type="Proteomes" id="UP000190135">
    <property type="component" value="Unassembled WGS sequence"/>
</dbReference>
<evidence type="ECO:0000313" key="2">
    <source>
        <dbReference type="Proteomes" id="UP000190135"/>
    </source>
</evidence>
<name>A0A1T4NJ67_9HYPH</name>
<dbReference type="STRING" id="1365950.SAMN05428963_10348"/>
<evidence type="ECO:0000313" key="1">
    <source>
        <dbReference type="EMBL" id="SJZ79173.1"/>
    </source>
</evidence>
<dbReference type="Gene3D" id="3.40.50.2300">
    <property type="match status" value="1"/>
</dbReference>